<evidence type="ECO:0000313" key="1">
    <source>
        <dbReference type="EMBL" id="WOO43274.1"/>
    </source>
</evidence>
<reference evidence="1 2" key="1">
    <citation type="submission" date="2023-10" db="EMBL/GenBank/DDBJ databases">
        <title>Rubellicoccus peritrichatus gen. nov., sp. nov., isolated from an algae of coral reef tank.</title>
        <authorList>
            <person name="Luo J."/>
        </authorList>
    </citation>
    <scope>NUCLEOTIDE SEQUENCE [LARGE SCALE GENOMIC DNA]</scope>
    <source>
        <strain evidence="1 2">CR14</strain>
    </source>
</reference>
<sequence>MNLTLISLSAISNAAPVHPTLPFDNLVLVDEIDCGDINDPHPFEEFPSGVSEIQTISGVATRVIPNPVGSEARYFAYRIGANKGLQAGKAYVLQVEYPEDVSRTMYIINTGGSMSRGLHTGKTVGDALDAPYVGTNPESLNMPMSGQFETWQNLFHLHDRFSDVVRPRSGGAHPDLPADGFKVIIAQYANREAPLSNGAAVSKIRLYEAPDESTYTAQLNLPSNDLPRRHIFYREEMADGVIWSKDPTQRGVADSTDWFEYKAKRMKFLGMNTYTTDLLEFGSNQGFDSGPGGGNEWYFVAREPERWGNVLDMLTNYDFDVLPYYEYSGSKGGADDSLGPQKRATPLNGSTIYTHISWAESSRADITDSDTIADAKLLLDATISRYKDQVNFIGAWFRARVSQMPMSFNEKNFTDYANERNGGIPITRQQLRDSEARYEDYKSWWFEKRRDFINEIRDHLREQGVNSDANILYTSDATETGKSDLPPGQYDLVAEDVTAWNTAGYSATSLQDALDVDRHFRGLTVPRDTYGGYEWQHADVENDPHNYTANEGGMLTYSFNRAYTVSDGDALEAFKTPSGTAVVRHFCLNEDAMTIDLNGPNEIDPLGYFVSDCEYTGPYVMFEEALAFANGDPRYVGYLSSWRFNPGFPAYVRAFNQAFLALPALPSTVLATASSDPAVVVRSIETEGYGTYLGVVNTARNDVSVTITLPDRGLLVDAATGDVISNSTDSISIEMYPSQLRAFRLDKQTLDGAVAFDDSASLDEGTSVDVDVRANDTGPGTLSIVSIGEASNGTATIVGDNVRYVPDSGFYGQDSVAYTVTNGTDDDIARIYFTVNNTATANDLIGWGLDRNPIGNFVEGGSRVLADGVTAEMRGTGKGFAGERDSALFESQSILGNFTLTAQVSDFAALGNGSVGVMIRQGLRADSRFVSLGFNASGEHVYFSRKETGGVSTKGSTTTSGGWLRLVRTGTIIEMQVSADNVSYTTIGRRVLPGLPVKIEAGVFLTGGNVNNHVSGNLQNFSVTNQSLGSNVLFAQSFSDGSDLQTYFNPSPSQNQLSEAVAEADGGTWSIEDGVLQIERTGISTADSGAGFARLVDFAGPPSVMKFSFDYSVSNASTSGISVVVTHGDFDSVSDYSSGGVSAHKFGELAIKGKGVGLYHFSIGGSKYGDSLANGEPSTIVIYLNDSGQTQTYEGPDGNLHQIENLKSSYWLNGELLVANHTRPATYNATGLKTFRVKVQANDASTIGFDNIIIENTFPISQDPNTNLAPNAIDDSVAVNEGEPLLIAPVANDIDPDNGPDGLILNSFTAPSNGTVEQYGNELVYTPELGFFGQDSFDYTILDGEDSDTATVNITVNDTSLFSNLSSLGLTGINIGGSSGYSRLLSGGDLEVNSSGSGLGGTSDGVQLEQMTFSGNFSVQLRVANLIAMGAAPRGGIMIREDTEDNARTAMLTTSTDSEYRYAARTSIGSNLIEFNTGISYNYPGAWLRMIRFEDTIIYLVSEDGISFTEIDTTTINGLKETVHVGLFAAQARMIAADLEIVPAQEALFQQDFSQSTVVADYINTLLPERNLFTDISAESDGGTWSIDSGALKLIRTGINSESNGAGFYRLTDFENPPSIVKVSFNVSVENVTAYTNIAAFDLGNWSSHFDYNSGGASSDIANSLVIKGGGPGQFRFQIKGQNSDRFPDDGTPVSAVWYVNTSGASLTYTGPDALSHTLDDEASSLWVNGTLLLDNIQRSNAYAVNAIENFRFSMATHLPVTITLDNLKIENSFLVNDPPVAADDSAVTNERTTATINVLANDTDSDSQPAPLSIYSIGDAHHGSVSLLGSNITYTPDPGFYGVDEFTYLVTDGVEQDWGLVTVTVNSNTLSNTLTSEGLTGINIGSNSNGSSRVLQTTDWEVSGSGSGLSGTVDSFHFEEDTVDGDFSIVVRVTDLQSNGSAPRAGIMVRENNNADARMVALATTLATNYAIISRTTTGGSSSETIATESYTYPNGWLMLERVGDIINIAVSADGLSFIQIDSVTLTGLGTSVNVGLFSSSGSVNETTYATFDDFDLTISSAIFVQDFNSSSAVSSYFDITNPSANQFNDISAEVDGGTWSINNGALQIVRSGLGGSNAGSGFMRYTDFAGSPSVMKVEFDVSVNNIDTYTDLASFRLGDYSYQSDYSGTTASVSTTFELIIKGGGTNLFRFRINGMNTIKYPADGSFVHVVWYMNASGTTQTYIGPDGLSHTVDHLSNSLWCGTTLLIDNRVRFQNHLNTNLTDIYFRCPTTQSAVLQFDNLVISDTF</sequence>
<dbReference type="SUPFAM" id="SSF49899">
    <property type="entry name" value="Concanavalin A-like lectins/glucanases"/>
    <property type="match status" value="1"/>
</dbReference>
<dbReference type="InterPro" id="IPR013320">
    <property type="entry name" value="ConA-like_dom_sf"/>
</dbReference>
<dbReference type="Gene3D" id="2.60.120.200">
    <property type="match status" value="2"/>
</dbReference>
<gene>
    <name evidence="1" type="ORF">RZN69_09245</name>
</gene>
<dbReference type="RefSeq" id="WP_317835819.1">
    <property type="nucleotide sequence ID" value="NZ_CP136920.1"/>
</dbReference>
<dbReference type="Gene3D" id="2.60.40.3440">
    <property type="match status" value="2"/>
</dbReference>
<accession>A0AAQ3LBX6</accession>
<keyword evidence="2" id="KW-1185">Reference proteome</keyword>
<organism evidence="1 2">
    <name type="scientific">Rubellicoccus peritrichatus</name>
    <dbReference type="NCBI Taxonomy" id="3080537"/>
    <lineage>
        <taxon>Bacteria</taxon>
        <taxon>Pseudomonadati</taxon>
        <taxon>Verrucomicrobiota</taxon>
        <taxon>Opitutia</taxon>
        <taxon>Puniceicoccales</taxon>
        <taxon>Cerasicoccaceae</taxon>
        <taxon>Rubellicoccus</taxon>
    </lineage>
</organism>
<protein>
    <submittedName>
        <fullName evidence="1">Ig-like domain-containing protein</fullName>
    </submittedName>
</protein>
<dbReference type="Gene3D" id="2.60.40.2810">
    <property type="match status" value="1"/>
</dbReference>
<evidence type="ECO:0000313" key="2">
    <source>
        <dbReference type="Proteomes" id="UP001304300"/>
    </source>
</evidence>
<dbReference type="NCBIfam" id="NF012211">
    <property type="entry name" value="tand_rpt_95"/>
    <property type="match status" value="2"/>
</dbReference>
<dbReference type="Proteomes" id="UP001304300">
    <property type="component" value="Chromosome"/>
</dbReference>
<dbReference type="EMBL" id="CP136920">
    <property type="protein sequence ID" value="WOO43274.1"/>
    <property type="molecule type" value="Genomic_DNA"/>
</dbReference>
<dbReference type="Pfam" id="PF17963">
    <property type="entry name" value="Big_9"/>
    <property type="match status" value="3"/>
</dbReference>
<dbReference type="KEGG" id="puo:RZN69_09245"/>
<name>A0AAQ3LBX6_9BACT</name>
<proteinExistence type="predicted"/>